<proteinExistence type="inferred from homology"/>
<dbReference type="EMBL" id="CAJMWS010000490">
    <property type="protein sequence ID" value="CAE6447573.1"/>
    <property type="molecule type" value="Genomic_DNA"/>
</dbReference>
<dbReference type="Pfam" id="PF00656">
    <property type="entry name" value="Peptidase_C14"/>
    <property type="match status" value="1"/>
</dbReference>
<dbReference type="PANTHER" id="PTHR48104:SF30">
    <property type="entry name" value="METACASPASE-1"/>
    <property type="match status" value="1"/>
</dbReference>
<dbReference type="GO" id="GO:0006508">
    <property type="term" value="P:proteolysis"/>
    <property type="evidence" value="ECO:0007669"/>
    <property type="project" value="InterPro"/>
</dbReference>
<dbReference type="Proteomes" id="UP000663846">
    <property type="component" value="Unassembled WGS sequence"/>
</dbReference>
<evidence type="ECO:0000313" key="3">
    <source>
        <dbReference type="EMBL" id="CAE6447573.1"/>
    </source>
</evidence>
<name>A0A8H3GFK1_9AGAM</name>
<protein>
    <recommendedName>
        <fullName evidence="2">Peptidase C14 caspase domain-containing protein</fullName>
    </recommendedName>
</protein>
<comment type="similarity">
    <text evidence="1">Belongs to the peptidase C14B family.</text>
</comment>
<dbReference type="InterPro" id="IPR050452">
    <property type="entry name" value="Metacaspase"/>
</dbReference>
<dbReference type="GO" id="GO:0004197">
    <property type="term" value="F:cysteine-type endopeptidase activity"/>
    <property type="evidence" value="ECO:0007669"/>
    <property type="project" value="InterPro"/>
</dbReference>
<evidence type="ECO:0000256" key="1">
    <source>
        <dbReference type="ARBA" id="ARBA00009005"/>
    </source>
</evidence>
<dbReference type="PANTHER" id="PTHR48104">
    <property type="entry name" value="METACASPASE-4"/>
    <property type="match status" value="1"/>
</dbReference>
<gene>
    <name evidence="3" type="ORF">RDB_LOCUS140428</name>
</gene>
<evidence type="ECO:0000313" key="4">
    <source>
        <dbReference type="Proteomes" id="UP000663846"/>
    </source>
</evidence>
<dbReference type="GO" id="GO:0005737">
    <property type="term" value="C:cytoplasm"/>
    <property type="evidence" value="ECO:0007669"/>
    <property type="project" value="TreeGrafter"/>
</dbReference>
<dbReference type="InterPro" id="IPR011600">
    <property type="entry name" value="Pept_C14_caspase"/>
</dbReference>
<evidence type="ECO:0000259" key="2">
    <source>
        <dbReference type="Pfam" id="PF00656"/>
    </source>
</evidence>
<feature type="domain" description="Peptidase C14 caspase" evidence="2">
    <location>
        <begin position="10"/>
        <end position="253"/>
    </location>
</feature>
<dbReference type="Gene3D" id="3.40.50.1460">
    <property type="match status" value="1"/>
</dbReference>
<comment type="caution">
    <text evidence="3">The sequence shown here is derived from an EMBL/GenBank/DDBJ whole genome shotgun (WGS) entry which is preliminary data.</text>
</comment>
<organism evidence="3 4">
    <name type="scientific">Rhizoctonia solani</name>
    <dbReference type="NCBI Taxonomy" id="456999"/>
    <lineage>
        <taxon>Eukaryota</taxon>
        <taxon>Fungi</taxon>
        <taxon>Dikarya</taxon>
        <taxon>Basidiomycota</taxon>
        <taxon>Agaricomycotina</taxon>
        <taxon>Agaricomycetes</taxon>
        <taxon>Cantharellales</taxon>
        <taxon>Ceratobasidiaceae</taxon>
        <taxon>Rhizoctonia</taxon>
    </lineage>
</organism>
<dbReference type="AlphaFoldDB" id="A0A8H3GFK1"/>
<reference evidence="3" key="1">
    <citation type="submission" date="2021-01" db="EMBL/GenBank/DDBJ databases">
        <authorList>
            <person name="Kaushik A."/>
        </authorList>
    </citation>
    <scope>NUCLEOTIDE SEQUENCE</scope>
    <source>
        <strain evidence="3">AG1-1C</strain>
    </source>
</reference>
<sequence length="858" mass="95897">MRETQSFPIHALVIGIDDYDYHDPLVGAVRDADAFEEFLKTNLHVPKENIVNIREKEATRVNIISGFRKLQDDHRIQWGHPIVIFYAGHGGTLPAPTGWESGGRKIQSLIPVDCHRASTKVKQPITPIPDRTIAALLSDLCDAKGNNITVILDCCHSASGTRTEIETHSRFIPTRFLPNISADTDSKIWGRGSRSIVDADAGLGETRAETHVLLAACGELEEAQEDQVESRGYFSMNLLKILQKENLSNLTYSRCMRLMPALPSPRPQHPVCEGKYSGRILFNATGTGANFEFIPVELEPEDNDDSWNQGVHRRPSSQVYVLSAGTSTGISVNNLFELHANDISGPNNPPLGELIVYNVEMRRAFLRPVQKAPISCPPKAYARQTGYGPDQSLKVHFTPGFLNTAKQDRKWHSSYEDFHRRRVFVESSAREAELIVDVKGTSEATFISTHSLLKKYGIENLPPKGSFPVPADSSALRVIAAASRWSWHLNRTPVRSTVKDDIHIEFSRLEAGARDPASGNKNILQPIKNLNVNGVADFVVSKQDHYGLTLVNNSERNLHAYCVYFGATDLTIRKCYLNSTASIWKNPKEDAAPEIGKTWKDFSLPRNSRVPIGHGSSSGVRPLRFQLDPDQDIEVGVMKLFVTSGHVDFGPLEQQSPFTVHGRRIMDDEEMDAQEELDEIWDVTTLTLIQRRFAHVAESGESVKPQPGISHRVPAAEVTCEKPVRVLGDNSGSKEVVWFGTDPMSALQLKTFSHLQLRTYSKDQGKASNSNGNWTWFEVRVVDRNSHQRTDDNGDPLRWTSHYNQRCSAGYVWMEGEEFGPHHPLWANMTDGDRIEVAAVAQLSGWVNEGQKAVLRIW</sequence>
<accession>A0A8H3GFK1</accession>